<evidence type="ECO:0000313" key="3">
    <source>
        <dbReference type="Proteomes" id="UP000294835"/>
    </source>
</evidence>
<evidence type="ECO:0000256" key="1">
    <source>
        <dbReference type="SAM" id="Phobius"/>
    </source>
</evidence>
<proteinExistence type="predicted"/>
<dbReference type="AlphaFoldDB" id="A0A4R2Q3W0"/>
<evidence type="ECO:0000313" key="2">
    <source>
        <dbReference type="EMBL" id="TCP41341.1"/>
    </source>
</evidence>
<comment type="caution">
    <text evidence="2">The sequence shown here is derived from an EMBL/GenBank/DDBJ whole genome shotgun (WGS) entry which is preliminary data.</text>
</comment>
<keyword evidence="1" id="KW-0812">Transmembrane</keyword>
<dbReference type="RefSeq" id="WP_132461914.1">
    <property type="nucleotide sequence ID" value="NZ_SLXP01000005.1"/>
</dbReference>
<accession>A0A4R2Q3W0</accession>
<dbReference type="Gene3D" id="3.40.50.300">
    <property type="entry name" value="P-loop containing nucleotide triphosphate hydrolases"/>
    <property type="match status" value="1"/>
</dbReference>
<dbReference type="InterPro" id="IPR027417">
    <property type="entry name" value="P-loop_NTPase"/>
</dbReference>
<dbReference type="OrthoDB" id="7630980at2"/>
<name>A0A4R2Q3W0_9RHOB</name>
<keyword evidence="3" id="KW-1185">Reference proteome</keyword>
<dbReference type="Proteomes" id="UP000294835">
    <property type="component" value="Unassembled WGS sequence"/>
</dbReference>
<keyword evidence="1" id="KW-1133">Transmembrane helix</keyword>
<gene>
    <name evidence="2" type="ORF">EV662_10587</name>
</gene>
<dbReference type="SUPFAM" id="SSF52540">
    <property type="entry name" value="P-loop containing nucleoside triphosphate hydrolases"/>
    <property type="match status" value="1"/>
</dbReference>
<sequence length="204" mass="21721">MSTLTRAPHRDRPALTLLSEIALPLARAHELCGPARHMLALLLAGAAAGPVLWIAPAWAPARLYPDTVAERLAPGRLILVRPKRAEDLLWSMEEALRAGVVPVVVAELPEPPPLTPVRRLHLAAEAGAGTGHGAPLGLLLTPGAGGAAGVETRWHMAPRHAPDRTAWHLERRRARTAPPRAWRLCDTDGRLTLHPAPLGTPAGA</sequence>
<dbReference type="EMBL" id="SLXP01000005">
    <property type="protein sequence ID" value="TCP41341.1"/>
    <property type="molecule type" value="Genomic_DNA"/>
</dbReference>
<feature type="transmembrane region" description="Helical" evidence="1">
    <location>
        <begin position="38"/>
        <end position="59"/>
    </location>
</feature>
<protein>
    <submittedName>
        <fullName evidence="2">Protein ImuA</fullName>
    </submittedName>
</protein>
<reference evidence="2 3" key="1">
    <citation type="submission" date="2019-03" db="EMBL/GenBank/DDBJ databases">
        <title>Genomic Encyclopedia of Type Strains, Phase IV (KMG-IV): sequencing the most valuable type-strain genomes for metagenomic binning, comparative biology and taxonomic classification.</title>
        <authorList>
            <person name="Goeker M."/>
        </authorList>
    </citation>
    <scope>NUCLEOTIDE SEQUENCE [LARGE SCALE GENOMIC DNA]</scope>
    <source>
        <strain evidence="2 3">DSM 18063</strain>
    </source>
</reference>
<organism evidence="2 3">
    <name type="scientific">Rhodovulum marinum</name>
    <dbReference type="NCBI Taxonomy" id="320662"/>
    <lineage>
        <taxon>Bacteria</taxon>
        <taxon>Pseudomonadati</taxon>
        <taxon>Pseudomonadota</taxon>
        <taxon>Alphaproteobacteria</taxon>
        <taxon>Rhodobacterales</taxon>
        <taxon>Paracoccaceae</taxon>
        <taxon>Rhodovulum</taxon>
    </lineage>
</organism>
<keyword evidence="1" id="KW-0472">Membrane</keyword>